<dbReference type="InterPro" id="IPR028098">
    <property type="entry name" value="Glyco_trans_4-like_N"/>
</dbReference>
<dbReference type="Gene3D" id="3.40.50.2000">
    <property type="entry name" value="Glycogen Phosphorylase B"/>
    <property type="match status" value="2"/>
</dbReference>
<protein>
    <submittedName>
        <fullName evidence="2">Glycosyltransferase family 4 protein</fullName>
    </submittedName>
</protein>
<evidence type="ECO:0000313" key="3">
    <source>
        <dbReference type="Proteomes" id="UP000651156"/>
    </source>
</evidence>
<gene>
    <name evidence="2" type="ORF">IQ230_03920</name>
</gene>
<evidence type="ECO:0000259" key="1">
    <source>
        <dbReference type="Pfam" id="PF13439"/>
    </source>
</evidence>
<dbReference type="SUPFAM" id="SSF53756">
    <property type="entry name" value="UDP-Glycosyltransferase/glycogen phosphorylase"/>
    <property type="match status" value="1"/>
</dbReference>
<accession>A0ABR9UMM8</accession>
<feature type="domain" description="Glycosyltransferase subfamily 4-like N-terminal" evidence="1">
    <location>
        <begin position="13"/>
        <end position="191"/>
    </location>
</feature>
<dbReference type="Proteomes" id="UP000651156">
    <property type="component" value="Unassembled WGS sequence"/>
</dbReference>
<keyword evidence="3" id="KW-1185">Reference proteome</keyword>
<name>A0ABR9UMM8_9CHRO</name>
<sequence>MKILITISHLMTGGAQTFVIRLASALAKHHTVYVYNCNFFPIADNTLVDRFPDNVKVISFFPPSSPNLLNQALTKLERLIAKTGKKVKIREKLRKLHFQFILKQIKVDLINSHLYHADKFVVENIQVSTPVVVTDHGDYKYVIEQQLSDRSSTQKIFNRINGIVVLSEDNATAIAPYATSNLPIKKIYNGVALPQPQKTISGREKLKIPKDALVFGMVARGIQEKGWAELIQAFQQVLHATQREAHLILVGDSEYLRNLKASLNDMADKIHFVGYSADPNDWIECFDVGVLPTYFDGESLPYSIIEYLSFGKPAIATEIGGIPEMMIHNAQTAGFTIKTQAGKANVSSIAHAMLQYINNPALLNQHSQIAQQAFEKFNIENCVKSYELFFQQVLVHHRTSPDQK</sequence>
<organism evidence="2 3">
    <name type="scientific">Gloeocapsopsis crepidinum LEGE 06123</name>
    <dbReference type="NCBI Taxonomy" id="588587"/>
    <lineage>
        <taxon>Bacteria</taxon>
        <taxon>Bacillati</taxon>
        <taxon>Cyanobacteriota</taxon>
        <taxon>Cyanophyceae</taxon>
        <taxon>Oscillatoriophycideae</taxon>
        <taxon>Chroococcales</taxon>
        <taxon>Chroococcaceae</taxon>
        <taxon>Gloeocapsopsis</taxon>
    </lineage>
</organism>
<dbReference type="PANTHER" id="PTHR12526">
    <property type="entry name" value="GLYCOSYLTRANSFERASE"/>
    <property type="match status" value="1"/>
</dbReference>
<comment type="caution">
    <text evidence="2">The sequence shown here is derived from an EMBL/GenBank/DDBJ whole genome shotgun (WGS) entry which is preliminary data.</text>
</comment>
<dbReference type="RefSeq" id="WP_193930772.1">
    <property type="nucleotide sequence ID" value="NZ_CAWPMZ010000111.1"/>
</dbReference>
<dbReference type="PANTHER" id="PTHR12526:SF630">
    <property type="entry name" value="GLYCOSYLTRANSFERASE"/>
    <property type="match status" value="1"/>
</dbReference>
<dbReference type="EMBL" id="JADEWN010000006">
    <property type="protein sequence ID" value="MBE9189526.1"/>
    <property type="molecule type" value="Genomic_DNA"/>
</dbReference>
<evidence type="ECO:0000313" key="2">
    <source>
        <dbReference type="EMBL" id="MBE9189526.1"/>
    </source>
</evidence>
<dbReference type="Pfam" id="PF13439">
    <property type="entry name" value="Glyco_transf_4"/>
    <property type="match status" value="1"/>
</dbReference>
<reference evidence="2 3" key="1">
    <citation type="submission" date="2020-10" db="EMBL/GenBank/DDBJ databases">
        <authorList>
            <person name="Castelo-Branco R."/>
            <person name="Eusebio N."/>
            <person name="Adriana R."/>
            <person name="Vieira A."/>
            <person name="Brugerolle De Fraissinette N."/>
            <person name="Rezende De Castro R."/>
            <person name="Schneider M.P."/>
            <person name="Vasconcelos V."/>
            <person name="Leao P.N."/>
        </authorList>
    </citation>
    <scope>NUCLEOTIDE SEQUENCE [LARGE SCALE GENOMIC DNA]</scope>
    <source>
        <strain evidence="2 3">LEGE 06123</strain>
    </source>
</reference>
<dbReference type="CDD" id="cd03801">
    <property type="entry name" value="GT4_PimA-like"/>
    <property type="match status" value="1"/>
</dbReference>
<dbReference type="Pfam" id="PF13692">
    <property type="entry name" value="Glyco_trans_1_4"/>
    <property type="match status" value="1"/>
</dbReference>
<proteinExistence type="predicted"/>